<organism evidence="2 3">
    <name type="scientific">Dendrobium catenatum</name>
    <dbReference type="NCBI Taxonomy" id="906689"/>
    <lineage>
        <taxon>Eukaryota</taxon>
        <taxon>Viridiplantae</taxon>
        <taxon>Streptophyta</taxon>
        <taxon>Embryophyta</taxon>
        <taxon>Tracheophyta</taxon>
        <taxon>Spermatophyta</taxon>
        <taxon>Magnoliopsida</taxon>
        <taxon>Liliopsida</taxon>
        <taxon>Asparagales</taxon>
        <taxon>Orchidaceae</taxon>
        <taxon>Epidendroideae</taxon>
        <taxon>Malaxideae</taxon>
        <taxon>Dendrobiinae</taxon>
        <taxon>Dendrobium</taxon>
    </lineage>
</organism>
<dbReference type="Pfam" id="PF03372">
    <property type="entry name" value="Exo_endo_phos"/>
    <property type="match status" value="1"/>
</dbReference>
<reference evidence="2 3" key="1">
    <citation type="journal article" date="2016" name="Sci. Rep.">
        <title>The Dendrobium catenatum Lindl. genome sequence provides insights into polysaccharide synthase, floral development and adaptive evolution.</title>
        <authorList>
            <person name="Zhang G.Q."/>
            <person name="Xu Q."/>
            <person name="Bian C."/>
            <person name="Tsai W.C."/>
            <person name="Yeh C.M."/>
            <person name="Liu K.W."/>
            <person name="Yoshida K."/>
            <person name="Zhang L.S."/>
            <person name="Chang S.B."/>
            <person name="Chen F."/>
            <person name="Shi Y."/>
            <person name="Su Y.Y."/>
            <person name="Zhang Y.Q."/>
            <person name="Chen L.J."/>
            <person name="Yin Y."/>
            <person name="Lin M."/>
            <person name="Huang H."/>
            <person name="Deng H."/>
            <person name="Wang Z.W."/>
            <person name="Zhu S.L."/>
            <person name="Zhao X."/>
            <person name="Deng C."/>
            <person name="Niu S.C."/>
            <person name="Huang J."/>
            <person name="Wang M."/>
            <person name="Liu G.H."/>
            <person name="Yang H.J."/>
            <person name="Xiao X.J."/>
            <person name="Hsiao Y.Y."/>
            <person name="Wu W.L."/>
            <person name="Chen Y.Y."/>
            <person name="Mitsuda N."/>
            <person name="Ohme-Takagi M."/>
            <person name="Luo Y.B."/>
            <person name="Van de Peer Y."/>
            <person name="Liu Z.J."/>
        </authorList>
    </citation>
    <scope>NUCLEOTIDE SEQUENCE [LARGE SCALE GENOMIC DNA]</scope>
    <source>
        <tissue evidence="2">The whole plant</tissue>
    </source>
</reference>
<dbReference type="SUPFAM" id="SSF56219">
    <property type="entry name" value="DNase I-like"/>
    <property type="match status" value="1"/>
</dbReference>
<dbReference type="InterPro" id="IPR036691">
    <property type="entry name" value="Endo/exonu/phosph_ase_sf"/>
</dbReference>
<dbReference type="Proteomes" id="UP000233837">
    <property type="component" value="Unassembled WGS sequence"/>
</dbReference>
<gene>
    <name evidence="2" type="ORF">MA16_Dca018446</name>
</gene>
<evidence type="ECO:0000259" key="1">
    <source>
        <dbReference type="PROSITE" id="PS50878"/>
    </source>
</evidence>
<dbReference type="InterPro" id="IPR005135">
    <property type="entry name" value="Endo/exonuclease/phosphatase"/>
</dbReference>
<feature type="domain" description="Reverse transcriptase" evidence="1">
    <location>
        <begin position="488"/>
        <end position="760"/>
    </location>
</feature>
<dbReference type="PANTHER" id="PTHR31635">
    <property type="entry name" value="REVERSE TRANSCRIPTASE DOMAIN-CONTAINING PROTEIN-RELATED"/>
    <property type="match status" value="1"/>
</dbReference>
<dbReference type="STRING" id="906689.A0A2I0XFA1"/>
<protein>
    <submittedName>
        <fullName evidence="2">Ribonuclease H protein</fullName>
    </submittedName>
</protein>
<evidence type="ECO:0000313" key="2">
    <source>
        <dbReference type="EMBL" id="PKU86575.1"/>
    </source>
</evidence>
<dbReference type="Pfam" id="PF00078">
    <property type="entry name" value="RVT_1"/>
    <property type="match status" value="1"/>
</dbReference>
<proteinExistence type="predicted"/>
<dbReference type="EMBL" id="KZ501939">
    <property type="protein sequence ID" value="PKU86575.1"/>
    <property type="molecule type" value="Genomic_DNA"/>
</dbReference>
<dbReference type="AlphaFoldDB" id="A0A2I0XFA1"/>
<sequence>MNLPSIGCWNIRGFNQLGKVLACKEFVTANRLDMICILEAKISAPSLADNWFINNHQIFPNEQCCINFPASSPARIWLKWNSSSVTFNPISLNHQFIHGSVYFGTRPPFFITIVYAANTPSERLPLWHNLTTLDENISSPWIVMGDFNCFREVKDKSGGNPIQFSRLGEFNNWVFKSGIMDLKAVGLRYTWFNGRVDDPIHIKLDRMLVNQEWLDCFPFSFYKVLPNLCSDHSPLLLSSGGNFSKASMFQFKNFWLKLDGFWDALISSFAIHHEGSPISNLYGKFRDLKMQLKQSNWANDHYIKANLADLRQKQNFILDLIQRNPLDHQLNASLKKINASISLLNGAWSSWIIQRAKAKWLRNGEDDLGFLYARIKSRANTSKIKEIITEEGHFTSPNEIAFAIVDRFKKLYNPTALSNSYELFSFIGDSIPDHLIGPLIQPVTDLEIKHVVFSGPSSSSLGPDGFTFEFFKATWEVIGFYVSNTIKNFFSMGHLPRCAKETAIALIPKHQHATNISDYRPISLCNVFYKIIAKILANRMKCVMPHIIQKSQAGFISKRVSTDNIILANEILNGYNGFSSKKFFCAKLDIRKAFDFVSWDFFLYRLKVKSFPDKFIYWIKSCVCEVSFSVCINGSLEGFFTSSAGLRHGCPLSPLLFVVVMDAFSCSLDVRPFIGIPCGSTSFSHLLYADDVLVFGAATIQNAWELSKFLKDFALASGLYTNNSKCSILFSNNTSMAIEIASILGFNTTDYFFEYLGLPISTRKLNSSHFQPLLSRISSLLDGWKVKFLSFAGRIQYIRFTIANTLAYWIRGAIIPKSCIKLIDRFCSRFLFHGSIEGKKLHLVAWKDTCLPTCYGGLGIANIQSMYHSFGCSFIWRMYNSSALIFDWLKIKYTSPWKGNSPKPSKFWKFIQGTAQLIKKDIKLTASATDCKLSFFWDPWLDGKCLADFFHPQSEFHDNFSFYTNEG</sequence>
<dbReference type="InterPro" id="IPR000477">
    <property type="entry name" value="RT_dom"/>
</dbReference>
<name>A0A2I0XFA1_9ASPA</name>
<dbReference type="InterPro" id="IPR043502">
    <property type="entry name" value="DNA/RNA_pol_sf"/>
</dbReference>
<dbReference type="PANTHER" id="PTHR31635:SF196">
    <property type="entry name" value="REVERSE TRANSCRIPTASE DOMAIN-CONTAINING PROTEIN-RELATED"/>
    <property type="match status" value="1"/>
</dbReference>
<dbReference type="Gene3D" id="3.60.10.10">
    <property type="entry name" value="Endonuclease/exonuclease/phosphatase"/>
    <property type="match status" value="1"/>
</dbReference>
<dbReference type="CDD" id="cd01650">
    <property type="entry name" value="RT_nLTR_like"/>
    <property type="match status" value="1"/>
</dbReference>
<reference evidence="2 3" key="2">
    <citation type="journal article" date="2017" name="Nature">
        <title>The Apostasia genome and the evolution of orchids.</title>
        <authorList>
            <person name="Zhang G.Q."/>
            <person name="Liu K.W."/>
            <person name="Li Z."/>
            <person name="Lohaus R."/>
            <person name="Hsiao Y.Y."/>
            <person name="Niu S.C."/>
            <person name="Wang J.Y."/>
            <person name="Lin Y.C."/>
            <person name="Xu Q."/>
            <person name="Chen L.J."/>
            <person name="Yoshida K."/>
            <person name="Fujiwara S."/>
            <person name="Wang Z.W."/>
            <person name="Zhang Y.Q."/>
            <person name="Mitsuda N."/>
            <person name="Wang M."/>
            <person name="Liu G.H."/>
            <person name="Pecoraro L."/>
            <person name="Huang H.X."/>
            <person name="Xiao X.J."/>
            <person name="Lin M."/>
            <person name="Wu X.Y."/>
            <person name="Wu W.L."/>
            <person name="Chen Y.Y."/>
            <person name="Chang S.B."/>
            <person name="Sakamoto S."/>
            <person name="Ohme-Takagi M."/>
            <person name="Yagi M."/>
            <person name="Zeng S.J."/>
            <person name="Shen C.Y."/>
            <person name="Yeh C.M."/>
            <person name="Luo Y.B."/>
            <person name="Tsai W.C."/>
            <person name="Van de Peer Y."/>
            <person name="Liu Z.J."/>
        </authorList>
    </citation>
    <scope>NUCLEOTIDE SEQUENCE [LARGE SCALE GENOMIC DNA]</scope>
    <source>
        <tissue evidence="2">The whole plant</tissue>
    </source>
</reference>
<dbReference type="SUPFAM" id="SSF56672">
    <property type="entry name" value="DNA/RNA polymerases"/>
    <property type="match status" value="1"/>
</dbReference>
<evidence type="ECO:0000313" key="3">
    <source>
        <dbReference type="Proteomes" id="UP000233837"/>
    </source>
</evidence>
<dbReference type="GO" id="GO:0003824">
    <property type="term" value="F:catalytic activity"/>
    <property type="evidence" value="ECO:0007669"/>
    <property type="project" value="InterPro"/>
</dbReference>
<accession>A0A2I0XFA1</accession>
<keyword evidence="3" id="KW-1185">Reference proteome</keyword>
<dbReference type="PROSITE" id="PS50878">
    <property type="entry name" value="RT_POL"/>
    <property type="match status" value="1"/>
</dbReference>